<dbReference type="AlphaFoldDB" id="A0A935T7K5"/>
<dbReference type="PANTHER" id="PTHR43178:SF2">
    <property type="entry name" value="DIHYDROLIPOYLLYSINE-RESIDUE ACETYLTRANSFERASE COMPONENT OF PYRUVATE DEHYDROGENASE COMPLEX"/>
    <property type="match status" value="1"/>
</dbReference>
<dbReference type="PANTHER" id="PTHR43178">
    <property type="entry name" value="DIHYDROLIPOAMIDE ACETYLTRANSFERASE COMPONENT OF PYRUVATE DEHYDROGENASE COMPLEX"/>
    <property type="match status" value="1"/>
</dbReference>
<dbReference type="GO" id="GO:0016407">
    <property type="term" value="F:acetyltransferase activity"/>
    <property type="evidence" value="ECO:0007669"/>
    <property type="project" value="TreeGrafter"/>
</dbReference>
<evidence type="ECO:0000256" key="3">
    <source>
        <dbReference type="ARBA" id="ARBA00022679"/>
    </source>
</evidence>
<evidence type="ECO:0000256" key="1">
    <source>
        <dbReference type="ARBA" id="ARBA00001938"/>
    </source>
</evidence>
<dbReference type="InterPro" id="IPR000089">
    <property type="entry name" value="Biotin_lipoyl"/>
</dbReference>
<accession>A0A935T7K5</accession>
<keyword evidence="3" id="KW-0808">Transferase</keyword>
<feature type="domain" description="Lipoyl-binding" evidence="6">
    <location>
        <begin position="15"/>
        <end position="89"/>
    </location>
</feature>
<dbReference type="Proteomes" id="UP000706151">
    <property type="component" value="Unassembled WGS sequence"/>
</dbReference>
<evidence type="ECO:0000313" key="8">
    <source>
        <dbReference type="Proteomes" id="UP000706151"/>
    </source>
</evidence>
<dbReference type="CDD" id="cd06849">
    <property type="entry name" value="lipoyl_domain"/>
    <property type="match status" value="1"/>
</dbReference>
<comment type="cofactor">
    <cofactor evidence="1">
        <name>(R)-lipoate</name>
        <dbReference type="ChEBI" id="CHEBI:83088"/>
    </cofactor>
</comment>
<sequence length="118" mass="11929">MRRVLPDRETIASQIIEAKVPDIGDYHDVPVIDVCVKAGDAVKVDDPLVTLESDKATMDIPSSVAGVVREVKVSLGDKVSEGSVVVLIEAADPAAAAAVTTPAAVAATAPPASVTAAA</sequence>
<gene>
    <name evidence="7" type="ORF">IPK02_06500</name>
</gene>
<dbReference type="Pfam" id="PF00364">
    <property type="entry name" value="Biotin_lipoyl"/>
    <property type="match status" value="1"/>
</dbReference>
<dbReference type="GO" id="GO:0005737">
    <property type="term" value="C:cytoplasm"/>
    <property type="evidence" value="ECO:0007669"/>
    <property type="project" value="TreeGrafter"/>
</dbReference>
<dbReference type="PROSITE" id="PS50968">
    <property type="entry name" value="BIOTINYL_LIPOYL"/>
    <property type="match status" value="1"/>
</dbReference>
<dbReference type="GO" id="GO:0006086">
    <property type="term" value="P:pyruvate decarboxylation to acetyl-CoA"/>
    <property type="evidence" value="ECO:0007669"/>
    <property type="project" value="TreeGrafter"/>
</dbReference>
<comment type="subunit">
    <text evidence="2">Forms a 24-polypeptide structural core with octahedral symmetry.</text>
</comment>
<evidence type="ECO:0000256" key="4">
    <source>
        <dbReference type="ARBA" id="ARBA00022823"/>
    </source>
</evidence>
<evidence type="ECO:0000259" key="6">
    <source>
        <dbReference type="PROSITE" id="PS50968"/>
    </source>
</evidence>
<comment type="caution">
    <text evidence="7">The sequence shown here is derived from an EMBL/GenBank/DDBJ whole genome shotgun (WGS) entry which is preliminary data.</text>
</comment>
<dbReference type="PROSITE" id="PS00189">
    <property type="entry name" value="LIPOYL"/>
    <property type="match status" value="1"/>
</dbReference>
<dbReference type="InterPro" id="IPR003016">
    <property type="entry name" value="2-oxoA_DH_lipoyl-BS"/>
</dbReference>
<dbReference type="FunFam" id="2.40.50.100:FF:000009">
    <property type="entry name" value="Acetyltransferase component of pyruvate dehydrogenase complex"/>
    <property type="match status" value="1"/>
</dbReference>
<evidence type="ECO:0000256" key="2">
    <source>
        <dbReference type="ARBA" id="ARBA00011484"/>
    </source>
</evidence>
<proteinExistence type="predicted"/>
<name>A0A935T7K5_9PROT</name>
<dbReference type="Gene3D" id="2.40.50.100">
    <property type="match status" value="1"/>
</dbReference>
<dbReference type="SUPFAM" id="SSF51230">
    <property type="entry name" value="Single hybrid motif"/>
    <property type="match status" value="1"/>
</dbReference>
<dbReference type="GO" id="GO:0031405">
    <property type="term" value="F:lipoic acid binding"/>
    <property type="evidence" value="ECO:0007669"/>
    <property type="project" value="TreeGrafter"/>
</dbReference>
<evidence type="ECO:0000256" key="5">
    <source>
        <dbReference type="ARBA" id="ARBA00023315"/>
    </source>
</evidence>
<evidence type="ECO:0000313" key="7">
    <source>
        <dbReference type="EMBL" id="MBK7953631.1"/>
    </source>
</evidence>
<keyword evidence="5" id="KW-0012">Acyltransferase</keyword>
<dbReference type="InterPro" id="IPR011053">
    <property type="entry name" value="Single_hybrid_motif"/>
</dbReference>
<dbReference type="InterPro" id="IPR050743">
    <property type="entry name" value="2-oxoacid_DH_E2_comp"/>
</dbReference>
<dbReference type="EMBL" id="JADJOT010000006">
    <property type="protein sequence ID" value="MBK7953631.1"/>
    <property type="molecule type" value="Genomic_DNA"/>
</dbReference>
<organism evidence="7 8">
    <name type="scientific">Candidatus Accumulibacter affinis</name>
    <dbReference type="NCBI Taxonomy" id="2954384"/>
    <lineage>
        <taxon>Bacteria</taxon>
        <taxon>Pseudomonadati</taxon>
        <taxon>Pseudomonadota</taxon>
        <taxon>Betaproteobacteria</taxon>
        <taxon>Candidatus Accumulibacter</taxon>
    </lineage>
</organism>
<keyword evidence="4" id="KW-0450">Lipoyl</keyword>
<protein>
    <recommendedName>
        <fullName evidence="6">Lipoyl-binding domain-containing protein</fullName>
    </recommendedName>
</protein>
<reference evidence="7 8" key="1">
    <citation type="submission" date="2020-10" db="EMBL/GenBank/DDBJ databases">
        <title>Connecting structure to function with the recovery of over 1000 high-quality activated sludge metagenome-assembled genomes encoding full-length rRNA genes using long-read sequencing.</title>
        <authorList>
            <person name="Singleton C.M."/>
            <person name="Petriglieri F."/>
            <person name="Kristensen J.M."/>
            <person name="Kirkegaard R.H."/>
            <person name="Michaelsen T.Y."/>
            <person name="Andersen M.H."/>
            <person name="Karst S.M."/>
            <person name="Dueholm M.S."/>
            <person name="Nielsen P.H."/>
            <person name="Albertsen M."/>
        </authorList>
    </citation>
    <scope>NUCLEOTIDE SEQUENCE [LARGE SCALE GENOMIC DNA]</scope>
    <source>
        <strain evidence="7">Fred_18-Q3-R57-64_BAT3C.720</strain>
    </source>
</reference>